<dbReference type="Pfam" id="PF04773">
    <property type="entry name" value="FecR"/>
    <property type="match status" value="1"/>
</dbReference>
<accession>A0ABY8FPX8</accession>
<dbReference type="InterPro" id="IPR016930">
    <property type="entry name" value="UCP029644"/>
</dbReference>
<dbReference type="PANTHER" id="PTHR38731:SF1">
    <property type="entry name" value="FECR PROTEIN DOMAIN-CONTAINING PROTEIN"/>
    <property type="match status" value="1"/>
</dbReference>
<dbReference type="Gene3D" id="2.60.40.10">
    <property type="entry name" value="Immunoglobulins"/>
    <property type="match status" value="1"/>
</dbReference>
<keyword evidence="4" id="KW-1185">Reference proteome</keyword>
<dbReference type="RefSeq" id="WP_278015828.1">
    <property type="nucleotide sequence ID" value="NZ_CP121106.1"/>
</dbReference>
<evidence type="ECO:0000256" key="1">
    <source>
        <dbReference type="SAM" id="SignalP"/>
    </source>
</evidence>
<dbReference type="Pfam" id="PF01476">
    <property type="entry name" value="LysM"/>
    <property type="match status" value="1"/>
</dbReference>
<dbReference type="SMART" id="SM00257">
    <property type="entry name" value="LysM"/>
    <property type="match status" value="1"/>
</dbReference>
<protein>
    <submittedName>
        <fullName evidence="3">FecR domain-containing protein</fullName>
    </submittedName>
</protein>
<dbReference type="InterPro" id="IPR036779">
    <property type="entry name" value="LysM_dom_sf"/>
</dbReference>
<evidence type="ECO:0000259" key="2">
    <source>
        <dbReference type="PROSITE" id="PS51782"/>
    </source>
</evidence>
<dbReference type="InterPro" id="IPR018392">
    <property type="entry name" value="LysM"/>
</dbReference>
<organism evidence="3 4">
    <name type="scientific">Altererythrobacter arenosus</name>
    <dbReference type="NCBI Taxonomy" id="3032592"/>
    <lineage>
        <taxon>Bacteria</taxon>
        <taxon>Pseudomonadati</taxon>
        <taxon>Pseudomonadota</taxon>
        <taxon>Alphaproteobacteria</taxon>
        <taxon>Sphingomonadales</taxon>
        <taxon>Erythrobacteraceae</taxon>
        <taxon>Altererythrobacter</taxon>
    </lineage>
</organism>
<gene>
    <name evidence="3" type="ORF">P7228_13890</name>
</gene>
<dbReference type="Proteomes" id="UP001215827">
    <property type="component" value="Chromosome"/>
</dbReference>
<dbReference type="EMBL" id="CP121106">
    <property type="protein sequence ID" value="WFL77069.1"/>
    <property type="molecule type" value="Genomic_DNA"/>
</dbReference>
<sequence>MKLPTKLLLVASTALLAATASARDDGTVDYRVAKGDTLYQLAQDYFSDRSGFVRVQRINRIRNPRELQPNRLIKIPRDLLRYEPVDVRVIAFNGPVTIAGAGEEGLPTLGMVLREGAVVSTGMKGFVSLAGHENSRISLPSNSRVRIDGARRYLIDNSVDFDLKVLEGRGEVVAPKLKSNERYRVGTPVAATAVRGTQFRVSFDPTAEIAATEVTEGTVTVANDVTDIAAEAGFGVSARAGAMGELEALLPSPELINAGRVQTADTVAFAIVPLDGAKAYRTQLARDAGFIEVVSETIEPDTQPNFDELDDGRYFVRSRGIAQSGLEGFSEAYSFRRKRVGVQASVANDPNADAFKFAWLPEGSGKSFHAFQLWREGQEGSLLFDEVGLEQFDLLISELDPGSYQWRVGAFQIDEGDVIKVWGEAQTLNITE</sequence>
<dbReference type="PROSITE" id="PS51782">
    <property type="entry name" value="LYSM"/>
    <property type="match status" value="1"/>
</dbReference>
<dbReference type="CDD" id="cd00118">
    <property type="entry name" value="LysM"/>
    <property type="match status" value="1"/>
</dbReference>
<evidence type="ECO:0000313" key="4">
    <source>
        <dbReference type="Proteomes" id="UP001215827"/>
    </source>
</evidence>
<dbReference type="PANTHER" id="PTHR38731">
    <property type="entry name" value="LIPL45-RELATED LIPOPROTEIN-RELATED"/>
    <property type="match status" value="1"/>
</dbReference>
<dbReference type="PIRSF" id="PIRSF029644">
    <property type="entry name" value="UCP029644"/>
    <property type="match status" value="1"/>
</dbReference>
<keyword evidence="1" id="KW-0732">Signal</keyword>
<reference evidence="3 4" key="1">
    <citation type="submission" date="2023-03" db="EMBL/GenBank/DDBJ databases">
        <title>Altererythrobacter sp. CAU 1644 isolated from sand.</title>
        <authorList>
            <person name="Kim W."/>
        </authorList>
    </citation>
    <scope>NUCLEOTIDE SEQUENCE [LARGE SCALE GENOMIC DNA]</scope>
    <source>
        <strain evidence="3 4">CAU 1644</strain>
    </source>
</reference>
<evidence type="ECO:0000313" key="3">
    <source>
        <dbReference type="EMBL" id="WFL77069.1"/>
    </source>
</evidence>
<name>A0ABY8FPX8_9SPHN</name>
<feature type="domain" description="LysM" evidence="2">
    <location>
        <begin position="28"/>
        <end position="75"/>
    </location>
</feature>
<dbReference type="Gene3D" id="2.60.120.1440">
    <property type="match status" value="1"/>
</dbReference>
<proteinExistence type="predicted"/>
<feature type="chain" id="PRO_5046723003" evidence="1">
    <location>
        <begin position="23"/>
        <end position="432"/>
    </location>
</feature>
<dbReference type="InterPro" id="IPR013783">
    <property type="entry name" value="Ig-like_fold"/>
</dbReference>
<dbReference type="Gene3D" id="3.10.350.10">
    <property type="entry name" value="LysM domain"/>
    <property type="match status" value="1"/>
</dbReference>
<feature type="signal peptide" evidence="1">
    <location>
        <begin position="1"/>
        <end position="22"/>
    </location>
</feature>
<dbReference type="InterPro" id="IPR006860">
    <property type="entry name" value="FecR"/>
</dbReference>